<dbReference type="GO" id="GO:0006508">
    <property type="term" value="P:proteolysis"/>
    <property type="evidence" value="ECO:0007669"/>
    <property type="project" value="UniProtKB-KW"/>
</dbReference>
<dbReference type="RefSeq" id="WP_209512636.1">
    <property type="nucleotide sequence ID" value="NZ_JAGGKS010000009.1"/>
</dbReference>
<sequence>MTELLAPAGNMEALKAAISNGCDAIYLGMQKFGARAYSSNFDLESLKEAVTYAHLRNVKIYVTMNTIIFENEVEDMKGQMHELSEIGVDGIVVQDLAAFDYIVKNFLDMESHCSTQMGIDDLDGTLLFKELGAKRVVLSREVEIEKVKEIRRIAKIPLEIFVHGALCVSYSGNCLMSGLIGYRSGNRGRCVGSCRKEYELIDKTTDTYLGKNYILSTKDLSTIDYINDLKEIDSLKIEGRMKEPAYVANVVSKYRLALDNKITEKDKENLNKTFNRTFTKGYLFHEDKKDITNILRPNNFGYEIGRISKIVKDMYEITLTRTLNQNDIIRINHNNEDVNLTVVKLYDKDGNLINKADDVCYIKIKEKLSKGDLVYISKDYLYYKELESSLEKEFKRFNLDIRVYAYPDSKLIIDTEGLGFNYLYESDEILGEAINNPTTKEQIIKQFSRLNDTIFELNHVDFEVCNAFIPAKLLNSARRDIVQALYDLKLNSQKKRTKALKAKEKISFASEKPYLTASVTTKEQYDACVSCGIKEIYFENIIRRNQNDYMEKEGQLLIGGYGGIYHYRKTNPFITDYSLNVVNSASCYELYRLGAARVTLSYELNKRQIEDLINAYYEENDGHPALELIVYGKAPLMFTKYCPMKKMNQCGICKTKSYELKDEQGTFPIISHDDCTTTILNGKTLNLLDELQSIKGIEAFRLNFTVESKEQVVKTIKKALSKLNGRVDKAVFNQETDTRGHFNKEIL</sequence>
<dbReference type="InterPro" id="IPR051454">
    <property type="entry name" value="RNA/ubiquinone_mod_enzymes"/>
</dbReference>
<gene>
    <name evidence="2" type="ORF">J2Z76_002786</name>
</gene>
<evidence type="ECO:0000313" key="3">
    <source>
        <dbReference type="Proteomes" id="UP001519342"/>
    </source>
</evidence>
<keyword evidence="3" id="KW-1185">Reference proteome</keyword>
<evidence type="ECO:0000259" key="1">
    <source>
        <dbReference type="Pfam" id="PF12392"/>
    </source>
</evidence>
<name>A0ABS4GGU3_9FIRM</name>
<feature type="domain" description="Peptidase U32 collagenase" evidence="1">
    <location>
        <begin position="374"/>
        <end position="487"/>
    </location>
</feature>
<dbReference type="Pfam" id="PF12392">
    <property type="entry name" value="DUF3656"/>
    <property type="match status" value="1"/>
</dbReference>
<dbReference type="PROSITE" id="PS01276">
    <property type="entry name" value="PEPTIDASE_U32"/>
    <property type="match status" value="1"/>
</dbReference>
<protein>
    <submittedName>
        <fullName evidence="2">Protease</fullName>
        <ecNumber evidence="2">3.4.-.-</ecNumber>
    </submittedName>
</protein>
<dbReference type="PANTHER" id="PTHR30217">
    <property type="entry name" value="PEPTIDASE U32 FAMILY"/>
    <property type="match status" value="1"/>
</dbReference>
<dbReference type="InterPro" id="IPR020988">
    <property type="entry name" value="Pept_U32_collagenase"/>
</dbReference>
<keyword evidence="2" id="KW-0378">Hydrolase</keyword>
<organism evidence="2 3">
    <name type="scientific">Sedimentibacter acidaminivorans</name>
    <dbReference type="NCBI Taxonomy" id="913099"/>
    <lineage>
        <taxon>Bacteria</taxon>
        <taxon>Bacillati</taxon>
        <taxon>Bacillota</taxon>
        <taxon>Tissierellia</taxon>
        <taxon>Sedimentibacter</taxon>
    </lineage>
</organism>
<keyword evidence="2" id="KW-0645">Protease</keyword>
<dbReference type="EMBL" id="JAGGKS010000009">
    <property type="protein sequence ID" value="MBP1926914.1"/>
    <property type="molecule type" value="Genomic_DNA"/>
</dbReference>
<dbReference type="EC" id="3.4.-.-" evidence="2"/>
<dbReference type="PANTHER" id="PTHR30217:SF10">
    <property type="entry name" value="23S RRNA 5-HYDROXYCYTIDINE C2501 SYNTHASE"/>
    <property type="match status" value="1"/>
</dbReference>
<dbReference type="Proteomes" id="UP001519342">
    <property type="component" value="Unassembled WGS sequence"/>
</dbReference>
<accession>A0ABS4GGU3</accession>
<dbReference type="Pfam" id="PF01136">
    <property type="entry name" value="Peptidase_U32"/>
    <property type="match status" value="2"/>
</dbReference>
<reference evidence="2 3" key="1">
    <citation type="submission" date="2021-03" db="EMBL/GenBank/DDBJ databases">
        <title>Genomic Encyclopedia of Type Strains, Phase IV (KMG-IV): sequencing the most valuable type-strain genomes for metagenomic binning, comparative biology and taxonomic classification.</title>
        <authorList>
            <person name="Goeker M."/>
        </authorList>
    </citation>
    <scope>NUCLEOTIDE SEQUENCE [LARGE SCALE GENOMIC DNA]</scope>
    <source>
        <strain evidence="2 3">DSM 24004</strain>
    </source>
</reference>
<comment type="caution">
    <text evidence="2">The sequence shown here is derived from an EMBL/GenBank/DDBJ whole genome shotgun (WGS) entry which is preliminary data.</text>
</comment>
<evidence type="ECO:0000313" key="2">
    <source>
        <dbReference type="EMBL" id="MBP1926914.1"/>
    </source>
</evidence>
<dbReference type="GO" id="GO:0008233">
    <property type="term" value="F:peptidase activity"/>
    <property type="evidence" value="ECO:0007669"/>
    <property type="project" value="UniProtKB-KW"/>
</dbReference>
<dbReference type="InterPro" id="IPR001539">
    <property type="entry name" value="Peptidase_U32"/>
</dbReference>
<proteinExistence type="predicted"/>